<protein>
    <submittedName>
        <fullName evidence="3">Uncharacterized protein</fullName>
    </submittedName>
</protein>
<dbReference type="Proteomes" id="UP000295558">
    <property type="component" value="Unassembled WGS sequence"/>
</dbReference>
<keyword evidence="4" id="KW-1185">Reference proteome</keyword>
<dbReference type="OrthoDB" id="2367177at2"/>
<keyword evidence="2" id="KW-0472">Membrane</keyword>
<keyword evidence="1" id="KW-0175">Coiled coil</keyword>
<evidence type="ECO:0000313" key="3">
    <source>
        <dbReference type="EMBL" id="TDR54176.1"/>
    </source>
</evidence>
<feature type="transmembrane region" description="Helical" evidence="2">
    <location>
        <begin position="6"/>
        <end position="26"/>
    </location>
</feature>
<evidence type="ECO:0000313" key="4">
    <source>
        <dbReference type="Proteomes" id="UP000295558"/>
    </source>
</evidence>
<organism evidence="3 4">
    <name type="scientific">Listeria rocourtiae</name>
    <dbReference type="NCBI Taxonomy" id="647910"/>
    <lineage>
        <taxon>Bacteria</taxon>
        <taxon>Bacillati</taxon>
        <taxon>Bacillota</taxon>
        <taxon>Bacilli</taxon>
        <taxon>Bacillales</taxon>
        <taxon>Listeriaceae</taxon>
        <taxon>Listeria</taxon>
    </lineage>
</organism>
<dbReference type="AlphaFoldDB" id="A0A4V3DPZ3"/>
<keyword evidence="2" id="KW-0812">Transmembrane</keyword>
<dbReference type="RefSeq" id="WP_133620287.1">
    <property type="nucleotide sequence ID" value="NZ_SNZK01000003.1"/>
</dbReference>
<evidence type="ECO:0000256" key="2">
    <source>
        <dbReference type="SAM" id="Phobius"/>
    </source>
</evidence>
<comment type="caution">
    <text evidence="3">The sequence shown here is derived from an EMBL/GenBank/DDBJ whole genome shotgun (WGS) entry which is preliminary data.</text>
</comment>
<dbReference type="EMBL" id="SNZK01000003">
    <property type="protein sequence ID" value="TDR54176.1"/>
    <property type="molecule type" value="Genomic_DNA"/>
</dbReference>
<keyword evidence="2" id="KW-1133">Transmembrane helix</keyword>
<feature type="coiled-coil region" evidence="1">
    <location>
        <begin position="39"/>
        <end position="80"/>
    </location>
</feature>
<name>A0A4V3DPZ3_9LIST</name>
<gene>
    <name evidence="3" type="ORF">DFP96_103276</name>
</gene>
<reference evidence="3 4" key="1">
    <citation type="submission" date="2019-03" db="EMBL/GenBank/DDBJ databases">
        <title>Genomic Encyclopedia of Type Strains, Phase III (KMG-III): the genomes of soil and plant-associated and newly described type strains.</title>
        <authorList>
            <person name="Whitman W."/>
        </authorList>
    </citation>
    <scope>NUCLEOTIDE SEQUENCE [LARGE SCALE GENOMIC DNA]</scope>
    <source>
        <strain evidence="3 4">CECT 7972</strain>
    </source>
</reference>
<dbReference type="STRING" id="1265846.PROCOU_01392"/>
<evidence type="ECO:0000256" key="1">
    <source>
        <dbReference type="SAM" id="Coils"/>
    </source>
</evidence>
<sequence length="85" mass="9467">MIDFLNSIPPAVLVAIIGAMGTYIATRKKSKTDVESIYTKEIQNIIDEYNRQLGDLKEEIAKLKKENAELTSIVQGLKNQEKGGE</sequence>
<accession>A0A4V3DPZ3</accession>
<proteinExistence type="predicted"/>